<dbReference type="InterPro" id="IPR000873">
    <property type="entry name" value="AMP-dep_synth/lig_dom"/>
</dbReference>
<dbReference type="Gene3D" id="3.40.50.12780">
    <property type="entry name" value="N-terminal domain of ligase-like"/>
    <property type="match status" value="1"/>
</dbReference>
<protein>
    <submittedName>
        <fullName evidence="5">Long-chain fatty acid--CoA ligase</fullName>
    </submittedName>
</protein>
<proteinExistence type="predicted"/>
<dbReference type="GO" id="GO:0016020">
    <property type="term" value="C:membrane"/>
    <property type="evidence" value="ECO:0007669"/>
    <property type="project" value="TreeGrafter"/>
</dbReference>
<evidence type="ECO:0000259" key="4">
    <source>
        <dbReference type="Pfam" id="PF00501"/>
    </source>
</evidence>
<dbReference type="InterPro" id="IPR020845">
    <property type="entry name" value="AMP-binding_CS"/>
</dbReference>
<dbReference type="PROSITE" id="PS00455">
    <property type="entry name" value="AMP_BINDING"/>
    <property type="match status" value="1"/>
</dbReference>
<dbReference type="InterPro" id="IPR045851">
    <property type="entry name" value="AMP-bd_C_sf"/>
</dbReference>
<reference evidence="5 6" key="1">
    <citation type="submission" date="2017-10" db="EMBL/GenBank/DDBJ databases">
        <title>Novel microbial diversity and functional potential in the marine mammal oral microbiome.</title>
        <authorList>
            <person name="Dudek N.K."/>
            <person name="Sun C.L."/>
            <person name="Burstein D."/>
            <person name="Kantor R.S."/>
            <person name="Aliaga Goltsman D.S."/>
            <person name="Bik E.M."/>
            <person name="Thomas B.C."/>
            <person name="Banfield J.F."/>
            <person name="Relman D.A."/>
        </authorList>
    </citation>
    <scope>NUCLEOTIDE SEQUENCE [LARGE SCALE GENOMIC DNA]</scope>
    <source>
        <strain evidence="5">DOLZORAL124_49_17</strain>
    </source>
</reference>
<keyword evidence="5" id="KW-0436">Ligase</keyword>
<name>A0A2G6E231_9BACT</name>
<dbReference type="EMBL" id="PDPS01000038">
    <property type="protein sequence ID" value="PID56100.1"/>
    <property type="molecule type" value="Genomic_DNA"/>
</dbReference>
<dbReference type="PANTHER" id="PTHR43272">
    <property type="entry name" value="LONG-CHAIN-FATTY-ACID--COA LIGASE"/>
    <property type="match status" value="1"/>
</dbReference>
<comment type="caution">
    <text evidence="5">The sequence shown here is derived from an EMBL/GenBank/DDBJ whole genome shotgun (WGS) entry which is preliminary data.</text>
</comment>
<keyword evidence="2" id="KW-0067">ATP-binding</keyword>
<dbReference type="GO" id="GO:0005524">
    <property type="term" value="F:ATP binding"/>
    <property type="evidence" value="ECO:0007669"/>
    <property type="project" value="UniProtKB-KW"/>
</dbReference>
<gene>
    <name evidence="5" type="ORF">CSB45_12750</name>
</gene>
<dbReference type="Gene3D" id="3.30.300.30">
    <property type="match status" value="1"/>
</dbReference>
<evidence type="ECO:0000256" key="1">
    <source>
        <dbReference type="ARBA" id="ARBA00022741"/>
    </source>
</evidence>
<dbReference type="AlphaFoldDB" id="A0A2G6E231"/>
<organism evidence="5 6">
    <name type="scientific">candidate division KSB3 bacterium</name>
    <dbReference type="NCBI Taxonomy" id="2044937"/>
    <lineage>
        <taxon>Bacteria</taxon>
        <taxon>candidate division KSB3</taxon>
    </lineage>
</organism>
<dbReference type="GO" id="GO:0004467">
    <property type="term" value="F:long-chain fatty acid-CoA ligase activity"/>
    <property type="evidence" value="ECO:0007669"/>
    <property type="project" value="UniProtKB-EC"/>
</dbReference>
<feature type="domain" description="AMP-dependent synthetase/ligase" evidence="4">
    <location>
        <begin position="11"/>
        <end position="405"/>
    </location>
</feature>
<sequence>MIPEQLVHVIEAAVKQHWDSPAFSDYEGTTLSYGDLAGEISRMHKMFRKAHLKQGDTIAAVGKNSTNWALTYLATLSYGAVIVPILADFTADNIHHIVNHSDSKLLFCADLLYEKLDESQMPQLEAIFSLNDFRLLHFRKKHFPEIVSQAGGVGNRPALDAKNLSYPNLTNDRLATIMYTSGTTGFSKGVMLSHNSLMANILFAQKHMPLKQGDRIMSFLPLAHAYGCLFEFLFPFTLGCHITFLTKLPSPKLLLEAFQTIRPSLILSVPLIIEKIYQKQIQPLLSKKSVQWLLRVPPAKKLLYAKIRKKLMAAFGENFFEIVIGGAALDPEVEAFFKEIRFPVTVGYGMTECGPLISYADWKSHRAGSSGRCIDFLELEVDASQSSQEVGQIRVRGENVMLGYYKNEDATRDVLDEEGWLKTGDLGLVDQDGFLFLKGRCKNVLLGPSGHNIYPEELEARLNHLPFTQESLVLEKNGKLIAMVYPDFERADSEGLDETQLAEKMEKNRKALNKTLPAYSALSKIELYPKEFEKTPTRKIKRFLYQI</sequence>
<evidence type="ECO:0000256" key="3">
    <source>
        <dbReference type="ARBA" id="ARBA00024484"/>
    </source>
</evidence>
<dbReference type="Pfam" id="PF00501">
    <property type="entry name" value="AMP-binding"/>
    <property type="match status" value="1"/>
</dbReference>
<evidence type="ECO:0000313" key="5">
    <source>
        <dbReference type="EMBL" id="PID56100.1"/>
    </source>
</evidence>
<dbReference type="PANTHER" id="PTHR43272:SF33">
    <property type="entry name" value="AMP-BINDING DOMAIN-CONTAINING PROTEIN-RELATED"/>
    <property type="match status" value="1"/>
</dbReference>
<dbReference type="InterPro" id="IPR042099">
    <property type="entry name" value="ANL_N_sf"/>
</dbReference>
<evidence type="ECO:0000313" key="6">
    <source>
        <dbReference type="Proteomes" id="UP000229740"/>
    </source>
</evidence>
<evidence type="ECO:0000256" key="2">
    <source>
        <dbReference type="ARBA" id="ARBA00022840"/>
    </source>
</evidence>
<comment type="catalytic activity">
    <reaction evidence="3">
        <text>a long-chain fatty acid + ATP + CoA = a long-chain fatty acyl-CoA + AMP + diphosphate</text>
        <dbReference type="Rhea" id="RHEA:15421"/>
        <dbReference type="ChEBI" id="CHEBI:30616"/>
        <dbReference type="ChEBI" id="CHEBI:33019"/>
        <dbReference type="ChEBI" id="CHEBI:57287"/>
        <dbReference type="ChEBI" id="CHEBI:57560"/>
        <dbReference type="ChEBI" id="CHEBI:83139"/>
        <dbReference type="ChEBI" id="CHEBI:456215"/>
        <dbReference type="EC" id="6.2.1.3"/>
    </reaction>
    <physiologicalReaction direction="left-to-right" evidence="3">
        <dbReference type="Rhea" id="RHEA:15422"/>
    </physiologicalReaction>
</comment>
<keyword evidence="1" id="KW-0547">Nucleotide-binding</keyword>
<accession>A0A2G6E231</accession>
<dbReference type="SUPFAM" id="SSF56801">
    <property type="entry name" value="Acetyl-CoA synthetase-like"/>
    <property type="match status" value="1"/>
</dbReference>
<dbReference type="Proteomes" id="UP000229740">
    <property type="component" value="Unassembled WGS sequence"/>
</dbReference>